<evidence type="ECO:0000256" key="1">
    <source>
        <dbReference type="ARBA" id="ARBA00004571"/>
    </source>
</evidence>
<dbReference type="PANTHER" id="PTHR30069:SF29">
    <property type="entry name" value="HEMOGLOBIN AND HEMOGLOBIN-HAPTOGLOBIN-BINDING PROTEIN 1-RELATED"/>
    <property type="match status" value="1"/>
</dbReference>
<keyword evidence="3 10" id="KW-1134">Transmembrane beta strand</keyword>
<dbReference type="SUPFAM" id="SSF49464">
    <property type="entry name" value="Carboxypeptidase regulatory domain-like"/>
    <property type="match status" value="1"/>
</dbReference>
<dbReference type="Pfam" id="PF07715">
    <property type="entry name" value="Plug"/>
    <property type="match status" value="1"/>
</dbReference>
<keyword evidence="9 10" id="KW-0998">Cell outer membrane</keyword>
<comment type="subcellular location">
    <subcellularLocation>
        <location evidence="1 10">Cell outer membrane</location>
        <topology evidence="1 10">Multi-pass membrane protein</topology>
    </subcellularLocation>
</comment>
<keyword evidence="7 10" id="KW-0472">Membrane</keyword>
<keyword evidence="2 10" id="KW-0813">Transport</keyword>
<dbReference type="GO" id="GO:0044718">
    <property type="term" value="P:siderophore transmembrane transport"/>
    <property type="evidence" value="ECO:0007669"/>
    <property type="project" value="TreeGrafter"/>
</dbReference>
<keyword evidence="6 11" id="KW-0798">TonB box</keyword>
<feature type="signal peptide" evidence="12">
    <location>
        <begin position="1"/>
        <end position="18"/>
    </location>
</feature>
<evidence type="ECO:0000256" key="5">
    <source>
        <dbReference type="ARBA" id="ARBA00022729"/>
    </source>
</evidence>
<keyword evidence="8 15" id="KW-0675">Receptor</keyword>
<evidence type="ECO:0000256" key="9">
    <source>
        <dbReference type="ARBA" id="ARBA00023237"/>
    </source>
</evidence>
<evidence type="ECO:0000256" key="10">
    <source>
        <dbReference type="PROSITE-ProRule" id="PRU01360"/>
    </source>
</evidence>
<accession>A0A9J6ZMN5</accession>
<protein>
    <submittedName>
        <fullName evidence="15">TonB-dependent receptor</fullName>
    </submittedName>
</protein>
<reference evidence="15" key="2">
    <citation type="submission" date="2022-06" db="EMBL/GenBank/DDBJ databases">
        <title>Xiashengella guii gen. nov. sp. nov., a bacterium isolated form anaerobic digestion tank.</title>
        <authorList>
            <person name="Huang H."/>
        </authorList>
    </citation>
    <scope>NUCLEOTIDE SEQUENCE</scope>
    <source>
        <strain evidence="15">Ai-910</strain>
    </source>
</reference>
<evidence type="ECO:0000259" key="14">
    <source>
        <dbReference type="Pfam" id="PF07715"/>
    </source>
</evidence>
<evidence type="ECO:0000259" key="13">
    <source>
        <dbReference type="Pfam" id="PF00593"/>
    </source>
</evidence>
<dbReference type="RefSeq" id="WP_250722352.1">
    <property type="nucleotide sequence ID" value="NZ_CP098400.1"/>
</dbReference>
<dbReference type="EMBL" id="CP098400">
    <property type="protein sequence ID" value="URW78899.1"/>
    <property type="molecule type" value="Genomic_DNA"/>
</dbReference>
<evidence type="ECO:0000256" key="8">
    <source>
        <dbReference type="ARBA" id="ARBA00023170"/>
    </source>
</evidence>
<dbReference type="InterPro" id="IPR008969">
    <property type="entry name" value="CarboxyPept-like_regulatory"/>
</dbReference>
<feature type="domain" description="TonB-dependent receptor-like beta-barrel" evidence="13">
    <location>
        <begin position="298"/>
        <end position="752"/>
    </location>
</feature>
<dbReference type="KEGG" id="alkq:M9189_08515"/>
<dbReference type="InterPro" id="IPR036942">
    <property type="entry name" value="Beta-barrel_TonB_sf"/>
</dbReference>
<sequence>MLRLLLCMLVLLPLGVAAQSNFHVAGLVTGTDMEPLPGAHIAWNNGFAVSDVNGRFVLPNDDQDSIHISISFIGCETSDTILTGGRNHHIHVVLQPTSLSLGEILVKSRSARNGGNSELIGGSELSRLVSGTLVGALEHLPGFNAMNIGASAAKPVIRGMSFNRVVVVNNGIKQEGQQWGADHGLEVDPFLTEEVELVRGAAAIEHGSDAMGGILQLSSNTVPAQGLGGKVQMLGKSVNQTAAGSLLLQGAGQRLFFKSRISILDYGDYRIPIDTVVYNNRSIPIYGGKLKNSAGKEQDLFLQVGYRGNHWRTSLSAARVWQKSGFFPGAHGEPDISRVQDDGDDRNIEYPYQQIEHRSLTSSTIIQTPHSAFNIDMGFQQNHRQEYAAFHTHFANQVAPEKDPDLELDFMLRTWSGNIKWNYRVNNNQDFTAGIQLQQQNNSVAGYSFLMPQFEKGSAGLFLRYAYKLSSRLNLNAGVRYDHNQLDVSAYFDPLLYKYLAGKGHSDEASRAHAQRASAVNRTFSDFSWSAGLQFKVSDPLNISLNLGRSFRAPTANELAANGVHHSSFRHEAGSSDLDSEIAYYADLVAEYSKGRRKVVFSPYIYRFSNYIFLKPSGRWSLLPHAGQVYVYTESEAEMMGIELEYRDVIGHRWEYIINGEWISNSQTDGADYPLPLSPPPSVFGQLTYLLPIAINNSEWRFSVNARLVARQDHVARNEDETPGYKVFGASILIPVNVAGNSAEISLKADNLLNAKHFNHLSYYRKVGIPEPGRNIQVLINIPF</sequence>
<evidence type="ECO:0000256" key="7">
    <source>
        <dbReference type="ARBA" id="ARBA00023136"/>
    </source>
</evidence>
<dbReference type="GO" id="GO:0015344">
    <property type="term" value="F:siderophore uptake transmembrane transporter activity"/>
    <property type="evidence" value="ECO:0007669"/>
    <property type="project" value="TreeGrafter"/>
</dbReference>
<evidence type="ECO:0000256" key="6">
    <source>
        <dbReference type="ARBA" id="ARBA00023077"/>
    </source>
</evidence>
<dbReference type="GO" id="GO:0009279">
    <property type="term" value="C:cell outer membrane"/>
    <property type="evidence" value="ECO:0007669"/>
    <property type="project" value="UniProtKB-SubCell"/>
</dbReference>
<evidence type="ECO:0000256" key="12">
    <source>
        <dbReference type="SAM" id="SignalP"/>
    </source>
</evidence>
<gene>
    <name evidence="15" type="ORF">M9189_08515</name>
</gene>
<dbReference type="SUPFAM" id="SSF56935">
    <property type="entry name" value="Porins"/>
    <property type="match status" value="1"/>
</dbReference>
<dbReference type="InterPro" id="IPR012910">
    <property type="entry name" value="Plug_dom"/>
</dbReference>
<evidence type="ECO:0000256" key="4">
    <source>
        <dbReference type="ARBA" id="ARBA00022692"/>
    </source>
</evidence>
<dbReference type="InterPro" id="IPR039426">
    <property type="entry name" value="TonB-dep_rcpt-like"/>
</dbReference>
<feature type="domain" description="TonB-dependent receptor plug" evidence="14">
    <location>
        <begin position="119"/>
        <end position="214"/>
    </location>
</feature>
<feature type="chain" id="PRO_5039894600" evidence="12">
    <location>
        <begin position="19"/>
        <end position="784"/>
    </location>
</feature>
<keyword evidence="5 12" id="KW-0732">Signal</keyword>
<evidence type="ECO:0000256" key="3">
    <source>
        <dbReference type="ARBA" id="ARBA00022452"/>
    </source>
</evidence>
<dbReference type="PROSITE" id="PS52016">
    <property type="entry name" value="TONB_DEPENDENT_REC_3"/>
    <property type="match status" value="1"/>
</dbReference>
<evidence type="ECO:0000256" key="11">
    <source>
        <dbReference type="RuleBase" id="RU003357"/>
    </source>
</evidence>
<dbReference type="AlphaFoldDB" id="A0A9J6ZMN5"/>
<dbReference type="InterPro" id="IPR000531">
    <property type="entry name" value="Beta-barrel_TonB"/>
</dbReference>
<dbReference type="Gene3D" id="2.170.130.10">
    <property type="entry name" value="TonB-dependent receptor, plug domain"/>
    <property type="match status" value="1"/>
</dbReference>
<dbReference type="Gene3D" id="2.40.170.20">
    <property type="entry name" value="TonB-dependent receptor, beta-barrel domain"/>
    <property type="match status" value="1"/>
</dbReference>
<evidence type="ECO:0000256" key="2">
    <source>
        <dbReference type="ARBA" id="ARBA00022448"/>
    </source>
</evidence>
<dbReference type="Proteomes" id="UP001056426">
    <property type="component" value="Chromosome"/>
</dbReference>
<keyword evidence="16" id="KW-1185">Reference proteome</keyword>
<comment type="similarity">
    <text evidence="10 11">Belongs to the TonB-dependent receptor family.</text>
</comment>
<name>A0A9J6ZMN5_9BACT</name>
<dbReference type="PANTHER" id="PTHR30069">
    <property type="entry name" value="TONB-DEPENDENT OUTER MEMBRANE RECEPTOR"/>
    <property type="match status" value="1"/>
</dbReference>
<dbReference type="InterPro" id="IPR037066">
    <property type="entry name" value="Plug_dom_sf"/>
</dbReference>
<organism evidence="15 16">
    <name type="scientific">Xiashengella succiniciproducens</name>
    <dbReference type="NCBI Taxonomy" id="2949635"/>
    <lineage>
        <taxon>Bacteria</taxon>
        <taxon>Pseudomonadati</taxon>
        <taxon>Bacteroidota</taxon>
        <taxon>Bacteroidia</taxon>
        <taxon>Marinilabiliales</taxon>
        <taxon>Marinilabiliaceae</taxon>
        <taxon>Xiashengella</taxon>
    </lineage>
</organism>
<proteinExistence type="inferred from homology"/>
<keyword evidence="4 10" id="KW-0812">Transmembrane</keyword>
<evidence type="ECO:0000313" key="16">
    <source>
        <dbReference type="Proteomes" id="UP001056426"/>
    </source>
</evidence>
<evidence type="ECO:0000313" key="15">
    <source>
        <dbReference type="EMBL" id="URW78899.1"/>
    </source>
</evidence>
<dbReference type="Pfam" id="PF00593">
    <property type="entry name" value="TonB_dep_Rec_b-barrel"/>
    <property type="match status" value="1"/>
</dbReference>
<reference evidence="15" key="1">
    <citation type="submission" date="2022-05" db="EMBL/GenBank/DDBJ databases">
        <authorList>
            <person name="Sun X."/>
        </authorList>
    </citation>
    <scope>NUCLEOTIDE SEQUENCE</scope>
    <source>
        <strain evidence="15">Ai-910</strain>
    </source>
</reference>